<dbReference type="Pfam" id="PF00664">
    <property type="entry name" value="ABC_membrane"/>
    <property type="match status" value="1"/>
</dbReference>
<protein>
    <submittedName>
        <fullName evidence="15">ATP-binding cassette, subfamily B</fullName>
    </submittedName>
</protein>
<dbReference type="InterPro" id="IPR017871">
    <property type="entry name" value="ABC_transporter-like_CS"/>
</dbReference>
<comment type="subcellular location">
    <subcellularLocation>
        <location evidence="1">Cell membrane</location>
        <topology evidence="1">Multi-pass membrane protein</topology>
    </subcellularLocation>
</comment>
<keyword evidence="16" id="KW-1185">Reference proteome</keyword>
<feature type="transmembrane region" description="Helical" evidence="12">
    <location>
        <begin position="178"/>
        <end position="196"/>
    </location>
</feature>
<dbReference type="PROSITE" id="PS50893">
    <property type="entry name" value="ABC_TRANSPORTER_2"/>
    <property type="match status" value="1"/>
</dbReference>
<evidence type="ECO:0000256" key="7">
    <source>
        <dbReference type="ARBA" id="ARBA00022741"/>
    </source>
</evidence>
<keyword evidence="10 12" id="KW-0472">Membrane</keyword>
<sequence length="626" mass="66438">MTPLRETRPAPAVTRSLPEIQPEAMPPEDPASPARGRSPMRRLSPLRRLWPYVLRQRKLVAGALVFLLLASITTLSLPIAVRRVVDHGFSGGGTAFIDTYFAMLAVLAAVLALASAGRYYFVITIGERVVADLRRDVFAHVLKLSPGFYDRNLSGEIVSRLTADTTQIKSAVGATASLALRNAILFVGAVAMMAWTSPGLSVIVIAAIPLIIGPLVAFGRSVRARSRAAQDRLADASAYAGEAIAASRIVQAFTAEPIAAARFGQAADEAFEAARRSVVARAFLTAFAIFLITFSIVAVLWVGAGRVVSGTMTAGTLGQFLFYAVFAASSLGQLSEVWNDLTAAAGAAERLSELLAEEPEIRSPAAPSPLPARALGSVRFENVSFRYPTGGASAPTLESLSFEVRPGETVALVGPSGAGKSTVFALLERFYDPTTGRILVDGVDIRQADLHELRRRMALVPQEAVVFAGTVRDNIGFGVDGAGADAIERAAETAHAAGFVRAMPEGFETAIGERGVTLSGGQRQRLAIARAVLRDAPILLLDEATSALDAESEVLVQRALERLMEGRTTLVIAHRLATILKADRILVLDGGRIVEEGTHETLVARGGLYARLADLQFSQGLRPAAE</sequence>
<dbReference type="CDD" id="cd18575">
    <property type="entry name" value="ABC_6TM_bac_exporter_ABCB8_10_like"/>
    <property type="match status" value="1"/>
</dbReference>
<dbReference type="GO" id="GO:0015421">
    <property type="term" value="F:ABC-type oligopeptide transporter activity"/>
    <property type="evidence" value="ECO:0007669"/>
    <property type="project" value="TreeGrafter"/>
</dbReference>
<keyword evidence="5" id="KW-0762">Sugar transport</keyword>
<keyword evidence="9 12" id="KW-1133">Transmembrane helix</keyword>
<dbReference type="GO" id="GO:0005524">
    <property type="term" value="F:ATP binding"/>
    <property type="evidence" value="ECO:0007669"/>
    <property type="project" value="UniProtKB-KW"/>
</dbReference>
<dbReference type="FunFam" id="3.40.50.300:FF:000221">
    <property type="entry name" value="Multidrug ABC transporter ATP-binding protein"/>
    <property type="match status" value="1"/>
</dbReference>
<organism evidence="15 16">
    <name type="scientific">Aureimonas jatrophae</name>
    <dbReference type="NCBI Taxonomy" id="1166073"/>
    <lineage>
        <taxon>Bacteria</taxon>
        <taxon>Pseudomonadati</taxon>
        <taxon>Pseudomonadota</taxon>
        <taxon>Alphaproteobacteria</taxon>
        <taxon>Hyphomicrobiales</taxon>
        <taxon>Aurantimonadaceae</taxon>
        <taxon>Aureimonas</taxon>
    </lineage>
</organism>
<evidence type="ECO:0000256" key="4">
    <source>
        <dbReference type="ARBA" id="ARBA00022475"/>
    </source>
</evidence>
<dbReference type="SMART" id="SM00382">
    <property type="entry name" value="AAA"/>
    <property type="match status" value="1"/>
</dbReference>
<dbReference type="InterPro" id="IPR011918">
    <property type="entry name" value="ABC_MsbA_ATP-bd"/>
</dbReference>
<evidence type="ECO:0000256" key="3">
    <source>
        <dbReference type="ARBA" id="ARBA00022448"/>
    </source>
</evidence>
<evidence type="ECO:0000256" key="10">
    <source>
        <dbReference type="ARBA" id="ARBA00023136"/>
    </source>
</evidence>
<gene>
    <name evidence="15" type="ORF">SAMN05192530_105121</name>
</gene>
<dbReference type="SUPFAM" id="SSF52540">
    <property type="entry name" value="P-loop containing nucleoside triphosphate hydrolases"/>
    <property type="match status" value="1"/>
</dbReference>
<dbReference type="InterPro" id="IPR003439">
    <property type="entry name" value="ABC_transporter-like_ATP-bd"/>
</dbReference>
<dbReference type="SUPFAM" id="SSF90123">
    <property type="entry name" value="ABC transporter transmembrane region"/>
    <property type="match status" value="1"/>
</dbReference>
<keyword evidence="7" id="KW-0547">Nucleotide-binding</keyword>
<dbReference type="Gene3D" id="1.20.1560.10">
    <property type="entry name" value="ABC transporter type 1, transmembrane domain"/>
    <property type="match status" value="1"/>
</dbReference>
<evidence type="ECO:0000256" key="11">
    <source>
        <dbReference type="SAM" id="MobiDB-lite"/>
    </source>
</evidence>
<evidence type="ECO:0000256" key="9">
    <source>
        <dbReference type="ARBA" id="ARBA00022989"/>
    </source>
</evidence>
<feature type="transmembrane region" description="Helical" evidence="12">
    <location>
        <begin position="282"/>
        <end position="301"/>
    </location>
</feature>
<evidence type="ECO:0000259" key="13">
    <source>
        <dbReference type="PROSITE" id="PS50893"/>
    </source>
</evidence>
<dbReference type="GO" id="GO:0016887">
    <property type="term" value="F:ATP hydrolysis activity"/>
    <property type="evidence" value="ECO:0007669"/>
    <property type="project" value="InterPro"/>
</dbReference>
<dbReference type="Pfam" id="PF00005">
    <property type="entry name" value="ABC_tran"/>
    <property type="match status" value="1"/>
</dbReference>
<dbReference type="STRING" id="1166073.SAMN05192530_105121"/>
<evidence type="ECO:0000256" key="5">
    <source>
        <dbReference type="ARBA" id="ARBA00022597"/>
    </source>
</evidence>
<dbReference type="NCBIfam" id="TIGR02204">
    <property type="entry name" value="MsbA_rel"/>
    <property type="match status" value="1"/>
</dbReference>
<evidence type="ECO:0000256" key="12">
    <source>
        <dbReference type="SAM" id="Phobius"/>
    </source>
</evidence>
<dbReference type="InterPro" id="IPR039421">
    <property type="entry name" value="Type_1_exporter"/>
</dbReference>
<name>A0A1H0IFS1_9HYPH</name>
<dbReference type="PROSITE" id="PS00211">
    <property type="entry name" value="ABC_TRANSPORTER_1"/>
    <property type="match status" value="1"/>
</dbReference>
<dbReference type="AlphaFoldDB" id="A0A1H0IFS1"/>
<evidence type="ECO:0000313" key="16">
    <source>
        <dbReference type="Proteomes" id="UP000198793"/>
    </source>
</evidence>
<evidence type="ECO:0000256" key="6">
    <source>
        <dbReference type="ARBA" id="ARBA00022692"/>
    </source>
</evidence>
<feature type="transmembrane region" description="Helical" evidence="12">
    <location>
        <begin position="59"/>
        <end position="80"/>
    </location>
</feature>
<dbReference type="Gene3D" id="3.40.50.300">
    <property type="entry name" value="P-loop containing nucleotide triphosphate hydrolases"/>
    <property type="match status" value="1"/>
</dbReference>
<dbReference type="PANTHER" id="PTHR43394:SF1">
    <property type="entry name" value="ATP-BINDING CASSETTE SUB-FAMILY B MEMBER 10, MITOCHONDRIAL"/>
    <property type="match status" value="1"/>
</dbReference>
<feature type="region of interest" description="Disordered" evidence="11">
    <location>
        <begin position="1"/>
        <end position="39"/>
    </location>
</feature>
<dbReference type="PROSITE" id="PS50929">
    <property type="entry name" value="ABC_TM1F"/>
    <property type="match status" value="1"/>
</dbReference>
<keyword evidence="6 12" id="KW-0812">Transmembrane</keyword>
<evidence type="ECO:0000256" key="8">
    <source>
        <dbReference type="ARBA" id="ARBA00022840"/>
    </source>
</evidence>
<proteinExistence type="inferred from homology"/>
<evidence type="ECO:0000259" key="14">
    <source>
        <dbReference type="PROSITE" id="PS50929"/>
    </source>
</evidence>
<dbReference type="InterPro" id="IPR003593">
    <property type="entry name" value="AAA+_ATPase"/>
</dbReference>
<keyword evidence="4" id="KW-1003">Cell membrane</keyword>
<feature type="domain" description="ABC transporter" evidence="13">
    <location>
        <begin position="378"/>
        <end position="615"/>
    </location>
</feature>
<feature type="transmembrane region" description="Helical" evidence="12">
    <location>
        <begin position="100"/>
        <end position="121"/>
    </location>
</feature>
<accession>A0A1H0IFS1</accession>
<evidence type="ECO:0000256" key="2">
    <source>
        <dbReference type="ARBA" id="ARBA00005417"/>
    </source>
</evidence>
<dbReference type="GO" id="GO:0005886">
    <property type="term" value="C:plasma membrane"/>
    <property type="evidence" value="ECO:0007669"/>
    <property type="project" value="UniProtKB-SubCell"/>
</dbReference>
<dbReference type="InterPro" id="IPR011527">
    <property type="entry name" value="ABC1_TM_dom"/>
</dbReference>
<dbReference type="InterPro" id="IPR036640">
    <property type="entry name" value="ABC1_TM_sf"/>
</dbReference>
<keyword evidence="8 15" id="KW-0067">ATP-binding</keyword>
<dbReference type="InterPro" id="IPR027417">
    <property type="entry name" value="P-loop_NTPase"/>
</dbReference>
<comment type="similarity">
    <text evidence="2">Belongs to the ABC transporter superfamily.</text>
</comment>
<feature type="domain" description="ABC transmembrane type-1" evidence="14">
    <location>
        <begin position="61"/>
        <end position="343"/>
    </location>
</feature>
<evidence type="ECO:0000313" key="15">
    <source>
        <dbReference type="EMBL" id="SDO30243.1"/>
    </source>
</evidence>
<dbReference type="EMBL" id="FNIT01000005">
    <property type="protein sequence ID" value="SDO30243.1"/>
    <property type="molecule type" value="Genomic_DNA"/>
</dbReference>
<dbReference type="PANTHER" id="PTHR43394">
    <property type="entry name" value="ATP-DEPENDENT PERMEASE MDL1, MITOCHONDRIAL"/>
    <property type="match status" value="1"/>
</dbReference>
<evidence type="ECO:0000256" key="1">
    <source>
        <dbReference type="ARBA" id="ARBA00004651"/>
    </source>
</evidence>
<dbReference type="Proteomes" id="UP000198793">
    <property type="component" value="Unassembled WGS sequence"/>
</dbReference>
<feature type="transmembrane region" description="Helical" evidence="12">
    <location>
        <begin position="202"/>
        <end position="222"/>
    </location>
</feature>
<keyword evidence="3" id="KW-0813">Transport</keyword>
<reference evidence="15 16" key="1">
    <citation type="submission" date="2016-10" db="EMBL/GenBank/DDBJ databases">
        <authorList>
            <person name="de Groot N.N."/>
        </authorList>
    </citation>
    <scope>NUCLEOTIDE SEQUENCE [LARGE SCALE GENOMIC DNA]</scope>
    <source>
        <strain evidence="16">L7-484,KACC 16230,DSM 25025</strain>
    </source>
</reference>